<evidence type="ECO:0000256" key="1">
    <source>
        <dbReference type="PROSITE-ProRule" id="PRU00076"/>
    </source>
</evidence>
<reference evidence="3 4" key="1">
    <citation type="submission" date="2020-03" db="EMBL/GenBank/DDBJ databases">
        <title>Dissostichus mawsoni Genome sequencing and assembly.</title>
        <authorList>
            <person name="Park H."/>
        </authorList>
    </citation>
    <scope>NUCLEOTIDE SEQUENCE [LARGE SCALE GENOMIC DNA]</scope>
    <source>
        <strain evidence="3">DM0001</strain>
        <tissue evidence="3">Muscle</tissue>
    </source>
</reference>
<dbReference type="EMBL" id="JAAKFY010000019">
    <property type="protein sequence ID" value="KAF3842195.1"/>
    <property type="molecule type" value="Genomic_DNA"/>
</dbReference>
<dbReference type="InterPro" id="IPR000742">
    <property type="entry name" value="EGF"/>
</dbReference>
<evidence type="ECO:0000259" key="2">
    <source>
        <dbReference type="PROSITE" id="PS50026"/>
    </source>
</evidence>
<comment type="caution">
    <text evidence="1">Lacks conserved residue(s) required for the propagation of feature annotation.</text>
</comment>
<keyword evidence="1" id="KW-0245">EGF-like domain</keyword>
<feature type="domain" description="EGF-like" evidence="2">
    <location>
        <begin position="39"/>
        <end position="78"/>
    </location>
</feature>
<dbReference type="AlphaFoldDB" id="A0A7J5XYI9"/>
<evidence type="ECO:0000313" key="3">
    <source>
        <dbReference type="EMBL" id="KAF3842195.1"/>
    </source>
</evidence>
<dbReference type="PROSITE" id="PS50026">
    <property type="entry name" value="EGF_3"/>
    <property type="match status" value="1"/>
</dbReference>
<protein>
    <recommendedName>
        <fullName evidence="2">EGF-like domain-containing protein</fullName>
    </recommendedName>
</protein>
<dbReference type="OrthoDB" id="283575at2759"/>
<dbReference type="Gene3D" id="2.10.25.10">
    <property type="entry name" value="Laminin"/>
    <property type="match status" value="1"/>
</dbReference>
<accession>A0A7J5XYI9</accession>
<organism evidence="3 4">
    <name type="scientific">Dissostichus mawsoni</name>
    <name type="common">Antarctic cod</name>
    <dbReference type="NCBI Taxonomy" id="36200"/>
    <lineage>
        <taxon>Eukaryota</taxon>
        <taxon>Metazoa</taxon>
        <taxon>Chordata</taxon>
        <taxon>Craniata</taxon>
        <taxon>Vertebrata</taxon>
        <taxon>Euteleostomi</taxon>
        <taxon>Actinopterygii</taxon>
        <taxon>Neopterygii</taxon>
        <taxon>Teleostei</taxon>
        <taxon>Neoteleostei</taxon>
        <taxon>Acanthomorphata</taxon>
        <taxon>Eupercaria</taxon>
        <taxon>Perciformes</taxon>
        <taxon>Notothenioidei</taxon>
        <taxon>Nototheniidae</taxon>
        <taxon>Dissostichus</taxon>
    </lineage>
</organism>
<gene>
    <name evidence="3" type="ORF">F7725_024146</name>
</gene>
<dbReference type="Pfam" id="PF00008">
    <property type="entry name" value="EGF"/>
    <property type="match status" value="1"/>
</dbReference>
<dbReference type="Proteomes" id="UP000518266">
    <property type="component" value="Unassembled WGS sequence"/>
</dbReference>
<name>A0A7J5XYI9_DISMA</name>
<keyword evidence="4" id="KW-1185">Reference proteome</keyword>
<evidence type="ECO:0000313" key="4">
    <source>
        <dbReference type="Proteomes" id="UP000518266"/>
    </source>
</evidence>
<comment type="caution">
    <text evidence="3">The sequence shown here is derived from an EMBL/GenBank/DDBJ whole genome shotgun (WGS) entry which is preliminary data.</text>
</comment>
<sequence>MPLQCPISSPVYPRCLCSLGWTGVDCAEDVDDGPLCNHPYDPCDPLHNPCLHNSTCLTRSNGTASCRCPAGEDAMAVLYLMALSAQR</sequence>
<proteinExistence type="predicted"/>